<dbReference type="Pfam" id="PF02586">
    <property type="entry name" value="SRAP"/>
    <property type="match status" value="1"/>
</dbReference>
<dbReference type="GO" id="GO:0016829">
    <property type="term" value="F:lyase activity"/>
    <property type="evidence" value="ECO:0007669"/>
    <property type="project" value="UniProtKB-KW"/>
</dbReference>
<evidence type="ECO:0000313" key="9">
    <source>
        <dbReference type="EMBL" id="SFK31804.1"/>
    </source>
</evidence>
<dbReference type="SUPFAM" id="SSF143081">
    <property type="entry name" value="BB1717-like"/>
    <property type="match status" value="1"/>
</dbReference>
<evidence type="ECO:0000256" key="6">
    <source>
        <dbReference type="ARBA" id="ARBA00023125"/>
    </source>
</evidence>
<dbReference type="EMBL" id="FORX01000020">
    <property type="protein sequence ID" value="SFK31804.1"/>
    <property type="molecule type" value="Genomic_DNA"/>
</dbReference>
<name>A0A1I3YIZ6_9BACT</name>
<dbReference type="GO" id="GO:0008233">
    <property type="term" value="F:peptidase activity"/>
    <property type="evidence" value="ECO:0007669"/>
    <property type="project" value="UniProtKB-KW"/>
</dbReference>
<dbReference type="InterPro" id="IPR003738">
    <property type="entry name" value="SRAP"/>
</dbReference>
<evidence type="ECO:0000256" key="7">
    <source>
        <dbReference type="ARBA" id="ARBA00023239"/>
    </source>
</evidence>
<evidence type="ECO:0000313" key="10">
    <source>
        <dbReference type="Proteomes" id="UP000198635"/>
    </source>
</evidence>
<evidence type="ECO:0000256" key="1">
    <source>
        <dbReference type="ARBA" id="ARBA00008136"/>
    </source>
</evidence>
<keyword evidence="6" id="KW-0238">DNA-binding</keyword>
<dbReference type="AlphaFoldDB" id="A0A1I3YIZ6"/>
<evidence type="ECO:0000256" key="5">
    <source>
        <dbReference type="ARBA" id="ARBA00023124"/>
    </source>
</evidence>
<dbReference type="PANTHER" id="PTHR13604">
    <property type="entry name" value="DC12-RELATED"/>
    <property type="match status" value="1"/>
</dbReference>
<dbReference type="RefSeq" id="WP_092378070.1">
    <property type="nucleotide sequence ID" value="NZ_FORX01000020.1"/>
</dbReference>
<keyword evidence="10" id="KW-1185">Reference proteome</keyword>
<sequence>MASLHFIAVGPGPYGPGNDAGHLELNGPRWGLIPHWWKKDVSPSLTFNARSEDAIEKPTWRHSLRSMRCLMPARGWYEWNENEQVRNEGGRKVKQPYFISLPDSDVIAFAGLWAVWQGQDGAQVLSCALMSKTAAPSIAHIHDRMPVVLKQEHFAAWLDPKTQRQDVQESLSDALSDFMSYPVSTKVNNARNDFPELLEPSTPI</sequence>
<proteinExistence type="inferred from homology"/>
<keyword evidence="3" id="KW-0227">DNA damage</keyword>
<dbReference type="GO" id="GO:0106300">
    <property type="term" value="P:protein-DNA covalent cross-linking repair"/>
    <property type="evidence" value="ECO:0007669"/>
    <property type="project" value="InterPro"/>
</dbReference>
<dbReference type="EC" id="3.4.-.-" evidence="8"/>
<keyword evidence="2 8" id="KW-0645">Protease</keyword>
<keyword evidence="4 8" id="KW-0378">Hydrolase</keyword>
<organism evidence="9 10">
    <name type="scientific">Desulfomicrobium apsheronum</name>
    <dbReference type="NCBI Taxonomy" id="52560"/>
    <lineage>
        <taxon>Bacteria</taxon>
        <taxon>Pseudomonadati</taxon>
        <taxon>Thermodesulfobacteriota</taxon>
        <taxon>Desulfovibrionia</taxon>
        <taxon>Desulfovibrionales</taxon>
        <taxon>Desulfomicrobiaceae</taxon>
        <taxon>Desulfomicrobium</taxon>
    </lineage>
</organism>
<keyword evidence="7" id="KW-0456">Lyase</keyword>
<protein>
    <recommendedName>
        <fullName evidence="8">Abasic site processing protein</fullName>
        <ecNumber evidence="8">3.4.-.-</ecNumber>
    </recommendedName>
</protein>
<dbReference type="Proteomes" id="UP000198635">
    <property type="component" value="Unassembled WGS sequence"/>
</dbReference>
<dbReference type="GO" id="GO:0003697">
    <property type="term" value="F:single-stranded DNA binding"/>
    <property type="evidence" value="ECO:0007669"/>
    <property type="project" value="InterPro"/>
</dbReference>
<dbReference type="GO" id="GO:0006508">
    <property type="term" value="P:proteolysis"/>
    <property type="evidence" value="ECO:0007669"/>
    <property type="project" value="UniProtKB-KW"/>
</dbReference>
<evidence type="ECO:0000256" key="3">
    <source>
        <dbReference type="ARBA" id="ARBA00022763"/>
    </source>
</evidence>
<dbReference type="InterPro" id="IPR036590">
    <property type="entry name" value="SRAP-like"/>
</dbReference>
<evidence type="ECO:0000256" key="8">
    <source>
        <dbReference type="RuleBase" id="RU364100"/>
    </source>
</evidence>
<reference evidence="10" key="1">
    <citation type="submission" date="2016-10" db="EMBL/GenBank/DDBJ databases">
        <authorList>
            <person name="Varghese N."/>
            <person name="Submissions S."/>
        </authorList>
    </citation>
    <scope>NUCLEOTIDE SEQUENCE [LARGE SCALE GENOMIC DNA]</scope>
    <source>
        <strain evidence="10">DSM 5918</strain>
    </source>
</reference>
<evidence type="ECO:0000256" key="2">
    <source>
        <dbReference type="ARBA" id="ARBA00022670"/>
    </source>
</evidence>
<keyword evidence="5" id="KW-0190">Covalent protein-DNA linkage</keyword>
<dbReference type="Gene3D" id="3.90.1680.10">
    <property type="entry name" value="SOS response associated peptidase-like"/>
    <property type="match status" value="1"/>
</dbReference>
<dbReference type="PANTHER" id="PTHR13604:SF0">
    <property type="entry name" value="ABASIC SITE PROCESSING PROTEIN HMCES"/>
    <property type="match status" value="1"/>
</dbReference>
<accession>A0A1I3YIZ6</accession>
<dbReference type="OrthoDB" id="6192129at2"/>
<gene>
    <name evidence="9" type="ORF">SAMN04488082_12043</name>
</gene>
<dbReference type="STRING" id="52560.SAMN04488082_12043"/>
<comment type="similarity">
    <text evidence="1 8">Belongs to the SOS response-associated peptidase family.</text>
</comment>
<evidence type="ECO:0000256" key="4">
    <source>
        <dbReference type="ARBA" id="ARBA00022801"/>
    </source>
</evidence>